<protein>
    <submittedName>
        <fullName evidence="2">Replication initiator protein</fullName>
    </submittedName>
</protein>
<proteinExistence type="predicted"/>
<dbReference type="Pfam" id="PF23343">
    <property type="entry name" value="REP_ORF2-G2P"/>
    <property type="match status" value="1"/>
</dbReference>
<reference evidence="2" key="1">
    <citation type="submission" date="2022-02" db="EMBL/GenBank/DDBJ databases">
        <title>Towards deciphering the DNA virus diversity associated with rodent species in the families Cricetidae and Heteromyidae.</title>
        <authorList>
            <person name="Lund M."/>
            <person name="Larsen B.B."/>
            <person name="Gryseels S."/>
            <person name="Kraberger S."/>
            <person name="Rowsey D.M."/>
            <person name="Steger L."/>
            <person name="Yule K.M."/>
            <person name="Upham N.S."/>
            <person name="Worobey M."/>
            <person name="Van Doorslaer K."/>
            <person name="Varsani A."/>
        </authorList>
    </citation>
    <scope>NUCLEOTIDE SEQUENCE</scope>
    <source>
        <strain evidence="2">UA08Rod_6151</strain>
    </source>
</reference>
<feature type="domain" description="Replication-associated protein ORF2/G2P" evidence="1">
    <location>
        <begin position="101"/>
        <end position="198"/>
    </location>
</feature>
<evidence type="ECO:0000259" key="1">
    <source>
        <dbReference type="Pfam" id="PF23343"/>
    </source>
</evidence>
<accession>A0A976N191</accession>
<dbReference type="EMBL" id="OM869515">
    <property type="protein sequence ID" value="UPW40900.1"/>
    <property type="molecule type" value="Genomic_DNA"/>
</dbReference>
<name>A0A976N191_9VIRU</name>
<organism evidence="2">
    <name type="scientific">Sigmofec virus UA08Rod_6151</name>
    <dbReference type="NCBI Taxonomy" id="2929224"/>
    <lineage>
        <taxon>Viruses</taxon>
        <taxon>Monodnaviria</taxon>
        <taxon>Sangervirae</taxon>
        <taxon>Phixviricota</taxon>
        <taxon>Malgrandaviricetes</taxon>
        <taxon>Petitvirales</taxon>
        <taxon>Microviridae</taxon>
    </lineage>
</organism>
<dbReference type="InterPro" id="IPR056906">
    <property type="entry name" value="ORF2/G2P_dom"/>
</dbReference>
<sequence>MAVFDSNSCVNPIPLRRDGRTVFVPCGKCPCCMHRRQQTLAFRLVEEMHSTNLPSYFIGLSYEDEHLPVRELDCFTVNDEMPSASEDFIQSFVPGRYPVLSRKHLTDFLGRFRKLTVRRFARKQNLSVKDCAGLFRYCAVGEYGSTTLRPHYHVIVFGYPCADVTQIVRDLRRIWPYGFVTASDLNEARCGYCALYILESAHLPPQYRLPSTKPFYHCSNGIGKDFLTPQMSRYIKTHTLTRLIDRNGYSVPLPDYYKNILYPPRTIDRVLRSVDVMRQYRERASEKLDGLIERYGEDDFGRVLQEYSSLQLDQLRNKLIKHHGSI</sequence>
<evidence type="ECO:0000313" key="2">
    <source>
        <dbReference type="EMBL" id="UPW40900.1"/>
    </source>
</evidence>